<keyword evidence="12" id="KW-1185">Reference proteome</keyword>
<dbReference type="Gene3D" id="1.10.10.60">
    <property type="entry name" value="Homeodomain-like"/>
    <property type="match status" value="2"/>
</dbReference>
<keyword evidence="6" id="KW-0238">DNA-binding</keyword>
<keyword evidence="4" id="KW-0902">Two-component regulatory system</keyword>
<proteinExistence type="predicted"/>
<keyword evidence="3 8" id="KW-0597">Phosphoprotein</keyword>
<dbReference type="SUPFAM" id="SSF52172">
    <property type="entry name" value="CheY-like"/>
    <property type="match status" value="1"/>
</dbReference>
<dbReference type="GO" id="GO:0000160">
    <property type="term" value="P:phosphorelay signal transduction system"/>
    <property type="evidence" value="ECO:0007669"/>
    <property type="project" value="UniProtKB-KW"/>
</dbReference>
<dbReference type="CDD" id="cd17536">
    <property type="entry name" value="REC_YesN-like"/>
    <property type="match status" value="1"/>
</dbReference>
<dbReference type="InterPro" id="IPR051552">
    <property type="entry name" value="HptR"/>
</dbReference>
<evidence type="ECO:0000259" key="9">
    <source>
        <dbReference type="PROSITE" id="PS01124"/>
    </source>
</evidence>
<dbReference type="InterPro" id="IPR018060">
    <property type="entry name" value="HTH_AraC"/>
</dbReference>
<evidence type="ECO:0000256" key="2">
    <source>
        <dbReference type="ARBA" id="ARBA00022490"/>
    </source>
</evidence>
<dbReference type="GO" id="GO:0043565">
    <property type="term" value="F:sequence-specific DNA binding"/>
    <property type="evidence" value="ECO:0007669"/>
    <property type="project" value="InterPro"/>
</dbReference>
<sequence length="526" mass="61390">MLNVLIVDDQPLEIMGMRTFVPWEKLNLKLVAEANDGFTALDYINELPLDIVISDIKMPIMSGLELARRTKLIKPSIIFIMISGYEDFEYAKKAIQFGVEGYILKPIDYNELLEALGNAVQRIARERDFTQLKTQWSTSEHIVKNNAVKQLLEGDSDLVYRYEIMNRFSDQDAVNWRAAVLELDDVDRRLNMLDSDEHHQLLKEALSYLTTMLQKDNYLFAELENKRLGILIPEKSYEETLEWIENLIQGVNQNSAFTITVGLGTPVNHLDVIKKSYSEATQALGQKMFNGKGRVLPFASSQLNLESSQQILGDADGLLSQLFNAIQNYQLVDIYDIMEQLGNLILKLESRNSVYHFTIYVLGKANDFLHEKNEDVYNLLQWDFHHLDIIYQFETVQDLRDWLRKKMFEISELLQNKLAKRNKKLIEKVELYILEHLEEGITLKDLAKHFLYSPNHLGQLFKEETSMHFSDYMLNQRLDRVKQLLDDPTMKIYEAADRLGFKNMTHFYRLFKKRFNISPGDYRKKG</sequence>
<feature type="domain" description="Response regulatory" evidence="10">
    <location>
        <begin position="3"/>
        <end position="120"/>
    </location>
</feature>
<keyword evidence="7" id="KW-0804">Transcription</keyword>
<dbReference type="PROSITE" id="PS01124">
    <property type="entry name" value="HTH_ARAC_FAMILY_2"/>
    <property type="match status" value="1"/>
</dbReference>
<accession>A0AA96LQ23</accession>
<dbReference type="EMBL" id="CP130319">
    <property type="protein sequence ID" value="WNR46172.1"/>
    <property type="molecule type" value="Genomic_DNA"/>
</dbReference>
<evidence type="ECO:0000256" key="6">
    <source>
        <dbReference type="ARBA" id="ARBA00023125"/>
    </source>
</evidence>
<dbReference type="Proteomes" id="UP001304650">
    <property type="component" value="Chromosome"/>
</dbReference>
<dbReference type="InterPro" id="IPR018062">
    <property type="entry name" value="HTH_AraC-typ_CS"/>
</dbReference>
<dbReference type="InterPro" id="IPR011006">
    <property type="entry name" value="CheY-like_superfamily"/>
</dbReference>
<gene>
    <name evidence="11" type="ORF">MJB10_08785</name>
</gene>
<dbReference type="InterPro" id="IPR009057">
    <property type="entry name" value="Homeodomain-like_sf"/>
</dbReference>
<dbReference type="PROSITE" id="PS00041">
    <property type="entry name" value="HTH_ARAC_FAMILY_1"/>
    <property type="match status" value="1"/>
</dbReference>
<dbReference type="InterPro" id="IPR001789">
    <property type="entry name" value="Sig_transdc_resp-reg_receiver"/>
</dbReference>
<dbReference type="KEGG" id="proo:MJB10_08785"/>
<evidence type="ECO:0000256" key="5">
    <source>
        <dbReference type="ARBA" id="ARBA00023015"/>
    </source>
</evidence>
<evidence type="ECO:0000313" key="11">
    <source>
        <dbReference type="EMBL" id="WNR46172.1"/>
    </source>
</evidence>
<name>A0AA96LQ23_9BACL</name>
<dbReference type="RefSeq" id="WP_314803605.1">
    <property type="nucleotide sequence ID" value="NZ_CP130319.1"/>
</dbReference>
<dbReference type="PANTHER" id="PTHR42713:SF3">
    <property type="entry name" value="TRANSCRIPTIONAL REGULATORY PROTEIN HPTR"/>
    <property type="match status" value="1"/>
</dbReference>
<dbReference type="PROSITE" id="PS50110">
    <property type="entry name" value="RESPONSE_REGULATORY"/>
    <property type="match status" value="1"/>
</dbReference>
<dbReference type="SMART" id="SM00448">
    <property type="entry name" value="REC"/>
    <property type="match status" value="1"/>
</dbReference>
<dbReference type="InterPro" id="IPR020449">
    <property type="entry name" value="Tscrpt_reg_AraC-type_HTH"/>
</dbReference>
<comment type="subcellular location">
    <subcellularLocation>
        <location evidence="1">Cytoplasm</location>
    </subcellularLocation>
</comment>
<dbReference type="PRINTS" id="PR00032">
    <property type="entry name" value="HTHARAC"/>
</dbReference>
<dbReference type="GO" id="GO:0005737">
    <property type="term" value="C:cytoplasm"/>
    <property type="evidence" value="ECO:0007669"/>
    <property type="project" value="UniProtKB-SubCell"/>
</dbReference>
<dbReference type="PANTHER" id="PTHR42713">
    <property type="entry name" value="HISTIDINE KINASE-RELATED"/>
    <property type="match status" value="1"/>
</dbReference>
<evidence type="ECO:0000256" key="4">
    <source>
        <dbReference type="ARBA" id="ARBA00023012"/>
    </source>
</evidence>
<evidence type="ECO:0000259" key="10">
    <source>
        <dbReference type="PROSITE" id="PS50110"/>
    </source>
</evidence>
<dbReference type="GO" id="GO:0003700">
    <property type="term" value="F:DNA-binding transcription factor activity"/>
    <property type="evidence" value="ECO:0007669"/>
    <property type="project" value="InterPro"/>
</dbReference>
<dbReference type="Gene3D" id="3.40.50.2300">
    <property type="match status" value="1"/>
</dbReference>
<evidence type="ECO:0000256" key="3">
    <source>
        <dbReference type="ARBA" id="ARBA00022553"/>
    </source>
</evidence>
<evidence type="ECO:0000256" key="8">
    <source>
        <dbReference type="PROSITE-ProRule" id="PRU00169"/>
    </source>
</evidence>
<evidence type="ECO:0000313" key="12">
    <source>
        <dbReference type="Proteomes" id="UP001304650"/>
    </source>
</evidence>
<feature type="domain" description="HTH araC/xylS-type" evidence="9">
    <location>
        <begin position="427"/>
        <end position="525"/>
    </location>
</feature>
<protein>
    <submittedName>
        <fullName evidence="11">Response regulator</fullName>
    </submittedName>
</protein>
<dbReference type="SUPFAM" id="SSF46689">
    <property type="entry name" value="Homeodomain-like"/>
    <property type="match status" value="2"/>
</dbReference>
<dbReference type="Pfam" id="PF17853">
    <property type="entry name" value="GGDEF_2"/>
    <property type="match status" value="1"/>
</dbReference>
<feature type="modified residue" description="4-aspartylphosphate" evidence="8">
    <location>
        <position position="55"/>
    </location>
</feature>
<keyword evidence="2" id="KW-0963">Cytoplasm</keyword>
<organism evidence="11 12">
    <name type="scientific">Paenibacillus roseopurpureus</name>
    <dbReference type="NCBI Taxonomy" id="2918901"/>
    <lineage>
        <taxon>Bacteria</taxon>
        <taxon>Bacillati</taxon>
        <taxon>Bacillota</taxon>
        <taxon>Bacilli</taxon>
        <taxon>Bacillales</taxon>
        <taxon>Paenibacillaceae</taxon>
        <taxon>Paenibacillus</taxon>
    </lineage>
</organism>
<dbReference type="Pfam" id="PF12833">
    <property type="entry name" value="HTH_18"/>
    <property type="match status" value="1"/>
</dbReference>
<keyword evidence="5" id="KW-0805">Transcription regulation</keyword>
<dbReference type="Pfam" id="PF00072">
    <property type="entry name" value="Response_reg"/>
    <property type="match status" value="1"/>
</dbReference>
<evidence type="ECO:0000256" key="1">
    <source>
        <dbReference type="ARBA" id="ARBA00004496"/>
    </source>
</evidence>
<reference evidence="11" key="1">
    <citation type="submission" date="2022-02" db="EMBL/GenBank/DDBJ databases">
        <title>Paenibacillus sp. MBLB1832 Whole Genome Shotgun Sequencing.</title>
        <authorList>
            <person name="Hwang C.Y."/>
            <person name="Cho E.-S."/>
            <person name="Seo M.-J."/>
        </authorList>
    </citation>
    <scope>NUCLEOTIDE SEQUENCE</scope>
    <source>
        <strain evidence="11">MBLB1832</strain>
    </source>
</reference>
<evidence type="ECO:0000256" key="7">
    <source>
        <dbReference type="ARBA" id="ARBA00023163"/>
    </source>
</evidence>
<dbReference type="AlphaFoldDB" id="A0AA96LQ23"/>
<dbReference type="SMART" id="SM00342">
    <property type="entry name" value="HTH_ARAC"/>
    <property type="match status" value="1"/>
</dbReference>
<dbReference type="InterPro" id="IPR041522">
    <property type="entry name" value="CdaR_GGDEF"/>
</dbReference>